<reference evidence="1" key="1">
    <citation type="submission" date="2014-09" db="EMBL/GenBank/DDBJ databases">
        <authorList>
            <person name="Magalhaes I.L.F."/>
            <person name="Oliveira U."/>
            <person name="Santos F.R."/>
            <person name="Vidigal T.H.D.A."/>
            <person name="Brescovit A.D."/>
            <person name="Santos A.J."/>
        </authorList>
    </citation>
    <scope>NUCLEOTIDE SEQUENCE</scope>
    <source>
        <tissue evidence="1">Shoot tissue taken approximately 20 cm above the soil surface</tissue>
    </source>
</reference>
<sequence length="34" mass="3722">MVPAACLILVLARTLALMTSIRLDLCFDSGKKTR</sequence>
<dbReference type="AlphaFoldDB" id="A0A0A8XS71"/>
<accession>A0A0A8XS71</accession>
<name>A0A0A8XS71_ARUDO</name>
<dbReference type="EMBL" id="GBRH01281071">
    <property type="protein sequence ID" value="JAD16824.1"/>
    <property type="molecule type" value="Transcribed_RNA"/>
</dbReference>
<reference evidence="1" key="2">
    <citation type="journal article" date="2015" name="Data Brief">
        <title>Shoot transcriptome of the giant reed, Arundo donax.</title>
        <authorList>
            <person name="Barrero R.A."/>
            <person name="Guerrero F.D."/>
            <person name="Moolhuijzen P."/>
            <person name="Goolsby J.A."/>
            <person name="Tidwell J."/>
            <person name="Bellgard S.E."/>
            <person name="Bellgard M.I."/>
        </authorList>
    </citation>
    <scope>NUCLEOTIDE SEQUENCE</scope>
    <source>
        <tissue evidence="1">Shoot tissue taken approximately 20 cm above the soil surface</tissue>
    </source>
</reference>
<organism evidence="1">
    <name type="scientific">Arundo donax</name>
    <name type="common">Giant reed</name>
    <name type="synonym">Donax arundinaceus</name>
    <dbReference type="NCBI Taxonomy" id="35708"/>
    <lineage>
        <taxon>Eukaryota</taxon>
        <taxon>Viridiplantae</taxon>
        <taxon>Streptophyta</taxon>
        <taxon>Embryophyta</taxon>
        <taxon>Tracheophyta</taxon>
        <taxon>Spermatophyta</taxon>
        <taxon>Magnoliopsida</taxon>
        <taxon>Liliopsida</taxon>
        <taxon>Poales</taxon>
        <taxon>Poaceae</taxon>
        <taxon>PACMAD clade</taxon>
        <taxon>Arundinoideae</taxon>
        <taxon>Arundineae</taxon>
        <taxon>Arundo</taxon>
    </lineage>
</organism>
<evidence type="ECO:0000313" key="1">
    <source>
        <dbReference type="EMBL" id="JAD16824.1"/>
    </source>
</evidence>
<protein>
    <submittedName>
        <fullName evidence="1">Uncharacterized protein</fullName>
    </submittedName>
</protein>
<proteinExistence type="predicted"/>